<dbReference type="AlphaFoldDB" id="A0A8T0J6I1"/>
<keyword evidence="3" id="KW-1185">Reference proteome</keyword>
<dbReference type="OrthoDB" id="406368at2759"/>
<protein>
    <recommendedName>
        <fullName evidence="4">Flagellar associated protein</fullName>
    </recommendedName>
</protein>
<proteinExistence type="predicted"/>
<feature type="region of interest" description="Disordered" evidence="1">
    <location>
        <begin position="116"/>
        <end position="157"/>
    </location>
</feature>
<gene>
    <name evidence="2" type="ORF">KC19_1G181900</name>
</gene>
<reference evidence="2" key="1">
    <citation type="submission" date="2020-06" db="EMBL/GenBank/DDBJ databases">
        <title>WGS assembly of Ceratodon purpureus strain R40.</title>
        <authorList>
            <person name="Carey S.B."/>
            <person name="Jenkins J."/>
            <person name="Shu S."/>
            <person name="Lovell J.T."/>
            <person name="Sreedasyam A."/>
            <person name="Maumus F."/>
            <person name="Tiley G.P."/>
            <person name="Fernandez-Pozo N."/>
            <person name="Barry K."/>
            <person name="Chen C."/>
            <person name="Wang M."/>
            <person name="Lipzen A."/>
            <person name="Daum C."/>
            <person name="Saski C.A."/>
            <person name="Payton A.C."/>
            <person name="Mcbreen J.C."/>
            <person name="Conrad R.E."/>
            <person name="Kollar L.M."/>
            <person name="Olsson S."/>
            <person name="Huttunen S."/>
            <person name="Landis J.B."/>
            <person name="Wickett N.J."/>
            <person name="Johnson M.G."/>
            <person name="Rensing S.A."/>
            <person name="Grimwood J."/>
            <person name="Schmutz J."/>
            <person name="Mcdaniel S.F."/>
        </authorList>
    </citation>
    <scope>NUCLEOTIDE SEQUENCE</scope>
    <source>
        <strain evidence="2">R40</strain>
    </source>
</reference>
<evidence type="ECO:0008006" key="4">
    <source>
        <dbReference type="Google" id="ProtNLM"/>
    </source>
</evidence>
<feature type="compositionally biased region" description="Basic and acidic residues" evidence="1">
    <location>
        <begin position="141"/>
        <end position="151"/>
    </location>
</feature>
<dbReference type="EMBL" id="CM026421">
    <property type="protein sequence ID" value="KAG0591534.1"/>
    <property type="molecule type" value="Genomic_DNA"/>
</dbReference>
<organism evidence="2 3">
    <name type="scientific">Ceratodon purpureus</name>
    <name type="common">Fire moss</name>
    <name type="synonym">Dicranum purpureum</name>
    <dbReference type="NCBI Taxonomy" id="3225"/>
    <lineage>
        <taxon>Eukaryota</taxon>
        <taxon>Viridiplantae</taxon>
        <taxon>Streptophyta</taxon>
        <taxon>Embryophyta</taxon>
        <taxon>Bryophyta</taxon>
        <taxon>Bryophytina</taxon>
        <taxon>Bryopsida</taxon>
        <taxon>Dicranidae</taxon>
        <taxon>Pseudoditrichales</taxon>
        <taxon>Ditrichaceae</taxon>
        <taxon>Ceratodon</taxon>
    </lineage>
</organism>
<dbReference type="Proteomes" id="UP000822688">
    <property type="component" value="Chromosome 1"/>
</dbReference>
<name>A0A8T0J6I1_CERPU</name>
<accession>A0A8T0J6I1</accession>
<evidence type="ECO:0000256" key="1">
    <source>
        <dbReference type="SAM" id="MobiDB-lite"/>
    </source>
</evidence>
<dbReference type="PANTHER" id="PTHR40429">
    <property type="entry name" value="FLAGELLAR ASSOCIATED PROTEIN"/>
    <property type="match status" value="1"/>
</dbReference>
<evidence type="ECO:0000313" key="2">
    <source>
        <dbReference type="EMBL" id="KAG0591534.1"/>
    </source>
</evidence>
<comment type="caution">
    <text evidence="2">The sequence shown here is derived from an EMBL/GenBank/DDBJ whole genome shotgun (WGS) entry which is preliminary data.</text>
</comment>
<evidence type="ECO:0000313" key="3">
    <source>
        <dbReference type="Proteomes" id="UP000822688"/>
    </source>
</evidence>
<dbReference type="PANTHER" id="PTHR40429:SF1">
    <property type="entry name" value="FLAGELLAR ASSOCIATED PROTEIN"/>
    <property type="match status" value="1"/>
</dbReference>
<sequence length="324" mass="35509">MSEEKSTARVPYWEAFRLDRTWKPQPPRVTRTKSACFGPQFISNRATAPCIGFGTGSRYAFERMFVNSEMAAKTPGNNSPGPVYKSISSFGKQPESQCESPAEVKIGTAKRWSGKQLEQAPGPGAYLKRDSHVSSFGDQVQSEKRSPEKTKFTTGSRAAQAKMFVHKDFDKEKWGLTSPGPKCPQLSTFGYQNQSGNRTAPVVGFTKGLRTLRDRGGESAGPGEYPIKGAVGKQPESQRVTLPSFSFPLGTREARDKTFLSREHDKSYMGQTNAAGPGQFGQTSSVGNQILSKCANPPFIRFTKGTRWNKEVEDLPGPGTYDPA</sequence>